<gene>
    <name evidence="1" type="ORF">IHQ72_29655</name>
</gene>
<dbReference type="EMBL" id="CP062229">
    <property type="protein sequence ID" value="UVC14734.1"/>
    <property type="molecule type" value="Genomic_DNA"/>
</dbReference>
<evidence type="ECO:0000313" key="1">
    <source>
        <dbReference type="EMBL" id="UVC14734.1"/>
    </source>
</evidence>
<keyword evidence="2" id="KW-1185">Reference proteome</keyword>
<reference evidence="1" key="1">
    <citation type="submission" date="2020-09" db="EMBL/GenBank/DDBJ databases">
        <title>Rhizobia associated with sainfoin plants.</title>
        <authorList>
            <person name="Asharfi S."/>
            <person name="Kuzmanovic N."/>
            <person name="Bunk B."/>
            <person name="Sproeer C."/>
            <person name="Becker M."/>
            <person name="Thuenen T."/>
        </authorList>
    </citation>
    <scope>NUCLEOTIDE SEQUENCE</scope>
    <source>
        <strain evidence="1">OM4</strain>
    </source>
</reference>
<organism evidence="1 2">
    <name type="scientific">Mesorhizobium onobrychidis</name>
    <dbReference type="NCBI Taxonomy" id="2775404"/>
    <lineage>
        <taxon>Bacteria</taxon>
        <taxon>Pseudomonadati</taxon>
        <taxon>Pseudomonadota</taxon>
        <taxon>Alphaproteobacteria</taxon>
        <taxon>Hyphomicrobiales</taxon>
        <taxon>Phyllobacteriaceae</taxon>
        <taxon>Mesorhizobium</taxon>
    </lineage>
</organism>
<protein>
    <recommendedName>
        <fullName evidence="3">XRE family transcriptional regulator</fullName>
    </recommendedName>
</protein>
<evidence type="ECO:0008006" key="3">
    <source>
        <dbReference type="Google" id="ProtNLM"/>
    </source>
</evidence>
<dbReference type="Proteomes" id="UP001058098">
    <property type="component" value="Chromosome"/>
</dbReference>
<accession>A0ABY5QUZ4</accession>
<name>A0ABY5QUZ4_9HYPH</name>
<proteinExistence type="predicted"/>
<sequence length="118" mass="13210">MFISAQSNPQTCGNLPAELFDLAGLIGWLRCKFPTSTGYHVEAMTGISSASVDNWLQRRSRPSAEHFSLLLCVYGPSLFKAAVRRPAEWVDRAVEAERLVEIDQELTRLTSERATLVR</sequence>
<dbReference type="RefSeq" id="WP_258119141.1">
    <property type="nucleotide sequence ID" value="NZ_CP062229.1"/>
</dbReference>
<evidence type="ECO:0000313" key="2">
    <source>
        <dbReference type="Proteomes" id="UP001058098"/>
    </source>
</evidence>